<name>A0A1G2LA03_9BACT</name>
<organism evidence="2 3">
    <name type="scientific">Candidatus Sungbacteria bacterium RIFCSPLOWO2_01_FULL_60_25</name>
    <dbReference type="NCBI Taxonomy" id="1802281"/>
    <lineage>
        <taxon>Bacteria</taxon>
        <taxon>Candidatus Sungiibacteriota</taxon>
    </lineage>
</organism>
<reference evidence="2 3" key="1">
    <citation type="journal article" date="2016" name="Nat. Commun.">
        <title>Thousands of microbial genomes shed light on interconnected biogeochemical processes in an aquifer system.</title>
        <authorList>
            <person name="Anantharaman K."/>
            <person name="Brown C.T."/>
            <person name="Hug L.A."/>
            <person name="Sharon I."/>
            <person name="Castelle C.J."/>
            <person name="Probst A.J."/>
            <person name="Thomas B.C."/>
            <person name="Singh A."/>
            <person name="Wilkins M.J."/>
            <person name="Karaoz U."/>
            <person name="Brodie E.L."/>
            <person name="Williams K.H."/>
            <person name="Hubbard S.S."/>
            <person name="Banfield J.F."/>
        </authorList>
    </citation>
    <scope>NUCLEOTIDE SEQUENCE [LARGE SCALE GENOMIC DNA]</scope>
</reference>
<dbReference type="STRING" id="1802281.A3A44_00885"/>
<protein>
    <recommendedName>
        <fullName evidence="1">PPM-type phosphatase domain-containing protein</fullName>
    </recommendedName>
</protein>
<evidence type="ECO:0000313" key="2">
    <source>
        <dbReference type="EMBL" id="OHA08448.1"/>
    </source>
</evidence>
<dbReference type="Pfam" id="PF13672">
    <property type="entry name" value="PP2C_2"/>
    <property type="match status" value="1"/>
</dbReference>
<evidence type="ECO:0000259" key="1">
    <source>
        <dbReference type="Pfam" id="PF13672"/>
    </source>
</evidence>
<dbReference type="InterPro" id="IPR001932">
    <property type="entry name" value="PPM-type_phosphatase-like_dom"/>
</dbReference>
<comment type="caution">
    <text evidence="2">The sequence shown here is derived from an EMBL/GenBank/DDBJ whole genome shotgun (WGS) entry which is preliminary data.</text>
</comment>
<accession>A0A1G2LA03</accession>
<evidence type="ECO:0000313" key="3">
    <source>
        <dbReference type="Proteomes" id="UP000178977"/>
    </source>
</evidence>
<gene>
    <name evidence="2" type="ORF">A3A44_00885</name>
</gene>
<dbReference type="Proteomes" id="UP000178977">
    <property type="component" value="Unassembled WGS sequence"/>
</dbReference>
<dbReference type="EMBL" id="MHQT01000040">
    <property type="protein sequence ID" value="OHA08448.1"/>
    <property type="molecule type" value="Genomic_DNA"/>
</dbReference>
<feature type="domain" description="PPM-type phosphatase" evidence="1">
    <location>
        <begin position="13"/>
        <end position="222"/>
    </location>
</feature>
<dbReference type="AlphaFoldDB" id="A0A1G2LA03"/>
<sequence>MGEFSVRTGTVMGSAHRRKGINNQDCYVVRAVEISGQRYHFGAVLDGCTGRKGSKTEVGSILLANFIASEIPLILAAKTPPAHVPAILYQRCVGYLGSIARSTVAGSPEVLWKFIEDCLFTTVLGFLSTREALITFSAGDGATIVNDEIRVIDEGQSPFYLAYHLIDRSMLPHDIVLPDTFQVETFAAGDVRRFAVSTDGIRAELTRDPGILEEIWNYEAEAPAGLQWWLHRESNLNGRFSDDCTIIAFARQKEGE</sequence>
<proteinExistence type="predicted"/>